<comment type="similarity">
    <text evidence="10">Belongs to the AccA family.</text>
</comment>
<keyword evidence="12" id="KW-0436">Ligase</keyword>
<evidence type="ECO:0000256" key="5">
    <source>
        <dbReference type="ARBA" id="ARBA00022832"/>
    </source>
</evidence>
<keyword evidence="7 10" id="KW-0443">Lipid metabolism</keyword>
<evidence type="ECO:0000256" key="2">
    <source>
        <dbReference type="ARBA" id="ARBA00022516"/>
    </source>
</evidence>
<dbReference type="PANTHER" id="PTHR42853:SF3">
    <property type="entry name" value="ACETYL-COENZYME A CARBOXYLASE CARBOXYL TRANSFERASE SUBUNIT ALPHA, CHLOROPLASTIC"/>
    <property type="match status" value="1"/>
</dbReference>
<dbReference type="GO" id="GO:0016743">
    <property type="term" value="F:carboxyl- or carbamoyltransferase activity"/>
    <property type="evidence" value="ECO:0007669"/>
    <property type="project" value="UniProtKB-UniRule"/>
</dbReference>
<dbReference type="PANTHER" id="PTHR42853">
    <property type="entry name" value="ACETYL-COENZYME A CARBOXYLASE CARBOXYL TRANSFERASE SUBUNIT ALPHA"/>
    <property type="match status" value="1"/>
</dbReference>
<dbReference type="PRINTS" id="PR01069">
    <property type="entry name" value="ACCCTRFRASEA"/>
</dbReference>
<dbReference type="NCBIfam" id="TIGR00513">
    <property type="entry name" value="accA"/>
    <property type="match status" value="1"/>
</dbReference>
<dbReference type="GO" id="GO:0006633">
    <property type="term" value="P:fatty acid biosynthetic process"/>
    <property type="evidence" value="ECO:0007669"/>
    <property type="project" value="UniProtKB-KW"/>
</dbReference>
<dbReference type="NCBIfam" id="NF041504">
    <property type="entry name" value="AccA_sub"/>
    <property type="match status" value="1"/>
</dbReference>
<dbReference type="GO" id="GO:0003989">
    <property type="term" value="F:acetyl-CoA carboxylase activity"/>
    <property type="evidence" value="ECO:0007669"/>
    <property type="project" value="InterPro"/>
</dbReference>
<accession>A0A8A7KB20</accession>
<organism evidence="12 13">
    <name type="scientific">Iocasia fonsfrigidae</name>
    <dbReference type="NCBI Taxonomy" id="2682810"/>
    <lineage>
        <taxon>Bacteria</taxon>
        <taxon>Bacillati</taxon>
        <taxon>Bacillota</taxon>
        <taxon>Clostridia</taxon>
        <taxon>Halanaerobiales</taxon>
        <taxon>Halanaerobiaceae</taxon>
        <taxon>Iocasia</taxon>
    </lineage>
</organism>
<dbReference type="HAMAP" id="MF_00823">
    <property type="entry name" value="AcetylCoA_CT_alpha"/>
    <property type="match status" value="1"/>
</dbReference>
<dbReference type="InterPro" id="IPR029045">
    <property type="entry name" value="ClpP/crotonase-like_dom_sf"/>
</dbReference>
<keyword evidence="13" id="KW-1185">Reference proteome</keyword>
<comment type="subcellular location">
    <subcellularLocation>
        <location evidence="10">Cytoplasm</location>
    </subcellularLocation>
</comment>
<dbReference type="Pfam" id="PF03255">
    <property type="entry name" value="ACCA"/>
    <property type="match status" value="1"/>
</dbReference>
<keyword evidence="5 10" id="KW-0276">Fatty acid metabolism</keyword>
<dbReference type="GO" id="GO:0009317">
    <property type="term" value="C:acetyl-CoA carboxylase complex"/>
    <property type="evidence" value="ECO:0007669"/>
    <property type="project" value="InterPro"/>
</dbReference>
<dbReference type="NCBIfam" id="NF004344">
    <property type="entry name" value="PRK05724.1"/>
    <property type="match status" value="1"/>
</dbReference>
<keyword evidence="3 10" id="KW-0808">Transferase</keyword>
<keyword evidence="4 10" id="KW-0547">Nucleotide-binding</keyword>
<dbReference type="GO" id="GO:2001295">
    <property type="term" value="P:malonyl-CoA biosynthetic process"/>
    <property type="evidence" value="ECO:0007669"/>
    <property type="project" value="UniProtKB-UniRule"/>
</dbReference>
<keyword evidence="8 10" id="KW-0275">Fatty acid biosynthesis</keyword>
<sequence>MPNNVLEFEKPLIELAEKIKELQSFMDEKGLDLSEEVKRLRERAKNLRCEIYANLNTKQILQIARHQNRPTARDYIEYIFDQFMELHGDRRFGDDKALIGGIGLIAGKPYTFLGHQKGKSTKENLRRNFAMAHPEGYRKALRLMKQAEKFDRPIITMINTPGAYPGIGAEERGQAEAIATNLMEMSSIKVPIVVVVTGEGGSGGALGIGLGDRILMMEYTYYSVSSPEACAAILWKDAEKSAEAAEALKITANALRELRLIDKIVTEPVGGAHKDPKKAALLLKNEIISNMKELSVLSRDELLEQRYKKYRNMGEFSNKETIALPEEVKEEAR</sequence>
<comment type="catalytic activity">
    <reaction evidence="9 10">
        <text>N(6)-carboxybiotinyl-L-lysyl-[protein] + acetyl-CoA = N(6)-biotinyl-L-lysyl-[protein] + malonyl-CoA</text>
        <dbReference type="Rhea" id="RHEA:54728"/>
        <dbReference type="Rhea" id="RHEA-COMP:10505"/>
        <dbReference type="Rhea" id="RHEA-COMP:10506"/>
        <dbReference type="ChEBI" id="CHEBI:57288"/>
        <dbReference type="ChEBI" id="CHEBI:57384"/>
        <dbReference type="ChEBI" id="CHEBI:83144"/>
        <dbReference type="ChEBI" id="CHEBI:83145"/>
        <dbReference type="EC" id="2.1.3.15"/>
    </reaction>
</comment>
<evidence type="ECO:0000256" key="4">
    <source>
        <dbReference type="ARBA" id="ARBA00022741"/>
    </source>
</evidence>
<keyword evidence="6 10" id="KW-0067">ATP-binding</keyword>
<evidence type="ECO:0000256" key="9">
    <source>
        <dbReference type="ARBA" id="ARBA00049152"/>
    </source>
</evidence>
<dbReference type="InterPro" id="IPR011763">
    <property type="entry name" value="COA_CT_C"/>
</dbReference>
<evidence type="ECO:0000256" key="3">
    <source>
        <dbReference type="ARBA" id="ARBA00022679"/>
    </source>
</evidence>
<dbReference type="SUPFAM" id="SSF52096">
    <property type="entry name" value="ClpP/crotonase"/>
    <property type="match status" value="1"/>
</dbReference>
<reference evidence="12" key="1">
    <citation type="submission" date="2019-12" db="EMBL/GenBank/DDBJ databases">
        <authorList>
            <person name="zhang j."/>
            <person name="sun C.M."/>
        </authorList>
    </citation>
    <scope>NUCLEOTIDE SEQUENCE</scope>
    <source>
        <strain evidence="12">NS-1</strain>
    </source>
</reference>
<evidence type="ECO:0000313" key="12">
    <source>
        <dbReference type="EMBL" id="QTL98986.1"/>
    </source>
</evidence>
<evidence type="ECO:0000256" key="7">
    <source>
        <dbReference type="ARBA" id="ARBA00023098"/>
    </source>
</evidence>
<dbReference type="EC" id="2.1.3.15" evidence="10"/>
<evidence type="ECO:0000259" key="11">
    <source>
        <dbReference type="PROSITE" id="PS50989"/>
    </source>
</evidence>
<dbReference type="UniPathway" id="UPA00655">
    <property type="reaction ID" value="UER00711"/>
</dbReference>
<evidence type="ECO:0000256" key="8">
    <source>
        <dbReference type="ARBA" id="ARBA00023160"/>
    </source>
</evidence>
<dbReference type="InterPro" id="IPR001095">
    <property type="entry name" value="Acetyl_CoA_COase_a_su"/>
</dbReference>
<evidence type="ECO:0000256" key="1">
    <source>
        <dbReference type="ARBA" id="ARBA00004956"/>
    </source>
</evidence>
<comment type="pathway">
    <text evidence="1 10">Lipid metabolism; malonyl-CoA biosynthesis; malonyl-CoA from acetyl-CoA: step 1/1.</text>
</comment>
<dbReference type="EMBL" id="CP046640">
    <property type="protein sequence ID" value="QTL98986.1"/>
    <property type="molecule type" value="Genomic_DNA"/>
</dbReference>
<dbReference type="PROSITE" id="PS50989">
    <property type="entry name" value="COA_CT_CTER"/>
    <property type="match status" value="1"/>
</dbReference>
<name>A0A8A7KB20_9FIRM</name>
<evidence type="ECO:0000256" key="10">
    <source>
        <dbReference type="HAMAP-Rule" id="MF_00823"/>
    </source>
</evidence>
<feature type="domain" description="CoA carboxyltransferase C-terminal" evidence="11">
    <location>
        <begin position="32"/>
        <end position="293"/>
    </location>
</feature>
<dbReference type="Gene3D" id="3.90.226.10">
    <property type="entry name" value="2-enoyl-CoA Hydratase, Chain A, domain 1"/>
    <property type="match status" value="1"/>
</dbReference>
<dbReference type="KEGG" id="ifn:GM661_13970"/>
<dbReference type="Proteomes" id="UP000665020">
    <property type="component" value="Chromosome"/>
</dbReference>
<comment type="function">
    <text evidence="10">Component of the acetyl coenzyme A carboxylase (ACC) complex. First, biotin carboxylase catalyzes the carboxylation of biotin on its carrier protein (BCCP) and then the CO(2) group is transferred by the carboxyltransferase to acetyl-CoA to form malonyl-CoA.</text>
</comment>
<dbReference type="RefSeq" id="WP_230867386.1">
    <property type="nucleotide sequence ID" value="NZ_CP046640.1"/>
</dbReference>
<dbReference type="AlphaFoldDB" id="A0A8A7KB20"/>
<evidence type="ECO:0000256" key="6">
    <source>
        <dbReference type="ARBA" id="ARBA00022840"/>
    </source>
</evidence>
<dbReference type="GO" id="GO:0005524">
    <property type="term" value="F:ATP binding"/>
    <property type="evidence" value="ECO:0007669"/>
    <property type="project" value="UniProtKB-KW"/>
</dbReference>
<gene>
    <name evidence="10" type="primary">accA</name>
    <name evidence="12" type="ORF">GM661_13970</name>
</gene>
<protein>
    <recommendedName>
        <fullName evidence="10">Acetyl-coenzyme A carboxylase carboxyl transferase subunit alpha</fullName>
        <shortName evidence="10">ACCase subunit alpha</shortName>
        <shortName evidence="10">Acetyl-CoA carboxylase carboxyltransferase subunit alpha</shortName>
        <ecNumber evidence="10">2.1.3.15</ecNumber>
    </recommendedName>
</protein>
<keyword evidence="2 10" id="KW-0444">Lipid biosynthesis</keyword>
<evidence type="ECO:0000313" key="13">
    <source>
        <dbReference type="Proteomes" id="UP000665020"/>
    </source>
</evidence>
<proteinExistence type="inferred from homology"/>
<comment type="subunit">
    <text evidence="10">Acetyl-CoA carboxylase is a heterohexamer composed of biotin carboxyl carrier protein (AccB), biotin carboxylase (AccC) and two subunits each of ACCase subunit alpha (AccA) and ACCase subunit beta (AccD).</text>
</comment>
<keyword evidence="10" id="KW-0963">Cytoplasm</keyword>